<accession>D8J501</accession>
<evidence type="ECO:0000313" key="4">
    <source>
        <dbReference type="Proteomes" id="UP000000390"/>
    </source>
</evidence>
<dbReference type="Proteomes" id="UP000011645">
    <property type="component" value="Unassembled WGS sequence"/>
</dbReference>
<dbReference type="Proteomes" id="UP000000390">
    <property type="component" value="Chromosome"/>
</dbReference>
<evidence type="ECO:0000313" key="5">
    <source>
        <dbReference type="Proteomes" id="UP000011645"/>
    </source>
</evidence>
<dbReference type="HOGENOM" id="CLU_1965478_0_0_2"/>
<feature type="compositionally biased region" description="Low complexity" evidence="1">
    <location>
        <begin position="13"/>
        <end position="25"/>
    </location>
</feature>
<reference evidence="2 4" key="1">
    <citation type="journal article" date="2010" name="J. Bacteriol.">
        <title>Complete genome sequence of Halalkalicoccus jeotgali B3(T), an extremely halophilic archaeon.</title>
        <authorList>
            <person name="Roh S.W."/>
            <person name="Nam Y.D."/>
            <person name="Nam S.H."/>
            <person name="Choi S.H."/>
            <person name="Park H.S."/>
            <person name="Bae J.W."/>
        </authorList>
    </citation>
    <scope>NUCLEOTIDE SEQUENCE [LARGE SCALE GENOMIC DNA]</scope>
    <source>
        <strain evidence="2">B3</strain>
        <strain evidence="4">DSM 18796 / CECT 7217 / JCM 14584 / KCTC 4019 / B3</strain>
    </source>
</reference>
<proteinExistence type="predicted"/>
<dbReference type="KEGG" id="hje:HacjB3_11175"/>
<reference evidence="3 5" key="2">
    <citation type="journal article" date="2014" name="PLoS Genet.">
        <title>Phylogenetically driven sequencing of extremely halophilic archaea reveals strategies for static and dynamic osmo-response.</title>
        <authorList>
            <person name="Becker E.A."/>
            <person name="Seitzer P.M."/>
            <person name="Tritt A."/>
            <person name="Larsen D."/>
            <person name="Krusor M."/>
            <person name="Yao A.I."/>
            <person name="Wu D."/>
            <person name="Madern D."/>
            <person name="Eisen J.A."/>
            <person name="Darling A.E."/>
            <person name="Facciotti M.T."/>
        </authorList>
    </citation>
    <scope>NUCLEOTIDE SEQUENCE [LARGE SCALE GENOMIC DNA]</scope>
    <source>
        <strain evidence="3">B3</strain>
        <strain evidence="5">DSM 18796 / CECT 7217 / JCM 14584 / KCTC 4019 / B3</strain>
    </source>
</reference>
<dbReference type="GeneID" id="9420049"/>
<dbReference type="AlphaFoldDB" id="D8J501"/>
<name>D8J501_HALJB</name>
<dbReference type="RefSeq" id="WP_008416823.1">
    <property type="nucleotide sequence ID" value="NC_014297.1"/>
</dbReference>
<organism evidence="2 4">
    <name type="scientific">Halalkalicoccus jeotgali (strain DSM 18796 / CECT 7217 / JCM 14584 / KCTC 4019 / B3)</name>
    <dbReference type="NCBI Taxonomy" id="795797"/>
    <lineage>
        <taxon>Archaea</taxon>
        <taxon>Methanobacteriati</taxon>
        <taxon>Methanobacteriota</taxon>
        <taxon>Stenosarchaea group</taxon>
        <taxon>Halobacteria</taxon>
        <taxon>Halobacteriales</taxon>
        <taxon>Halococcaceae</taxon>
        <taxon>Halalkalicoccus</taxon>
    </lineage>
</organism>
<dbReference type="EMBL" id="CP002062">
    <property type="protein sequence ID" value="ADJ15618.1"/>
    <property type="molecule type" value="Genomic_DNA"/>
</dbReference>
<sequence length="127" mass="14477">MTDELPDPDRRSLGGLTPDLTTTPPNADARTDVGAHIRRSYARTLRRTVIRAVRDGYDGVDVSHTEIQYVGEGAGLDVWRAEPWTDDPPTLPAGRGRRYDFRYYDRPALLNRLERGEWPLLAEVRCR</sequence>
<dbReference type="PATRIC" id="fig|795797.18.peg.2235"/>
<keyword evidence="5" id="KW-1185">Reference proteome</keyword>
<gene>
    <name evidence="2" type="ordered locus">HacjB3_11175</name>
    <name evidence="3" type="ORF">C497_11488</name>
</gene>
<evidence type="ECO:0000313" key="2">
    <source>
        <dbReference type="EMBL" id="ADJ15618.1"/>
    </source>
</evidence>
<dbReference type="EMBL" id="AOHV01000029">
    <property type="protein sequence ID" value="ELY36304.1"/>
    <property type="molecule type" value="Genomic_DNA"/>
</dbReference>
<evidence type="ECO:0000313" key="3">
    <source>
        <dbReference type="EMBL" id="ELY36304.1"/>
    </source>
</evidence>
<evidence type="ECO:0000256" key="1">
    <source>
        <dbReference type="SAM" id="MobiDB-lite"/>
    </source>
</evidence>
<feature type="region of interest" description="Disordered" evidence="1">
    <location>
        <begin position="1"/>
        <end position="32"/>
    </location>
</feature>
<protein>
    <submittedName>
        <fullName evidence="2">Uncharacterized protein</fullName>
    </submittedName>
</protein>